<reference evidence="1" key="1">
    <citation type="journal article" date="2015" name="Nature">
        <title>Complex archaea that bridge the gap between prokaryotes and eukaryotes.</title>
        <authorList>
            <person name="Spang A."/>
            <person name="Saw J.H."/>
            <person name="Jorgensen S.L."/>
            <person name="Zaremba-Niedzwiedzka K."/>
            <person name="Martijn J."/>
            <person name="Lind A.E."/>
            <person name="van Eijk R."/>
            <person name="Schleper C."/>
            <person name="Guy L."/>
            <person name="Ettema T.J."/>
        </authorList>
    </citation>
    <scope>NUCLEOTIDE SEQUENCE</scope>
</reference>
<comment type="caution">
    <text evidence="1">The sequence shown here is derived from an EMBL/GenBank/DDBJ whole genome shotgun (WGS) entry which is preliminary data.</text>
</comment>
<sequence length="126" mass="14066">MEPRIQYAHAADGVSIAFWTLGDGPPFVSMPNVPWSHIELEWHVPELHQWCQRIAEKRTVVRYDSRGSGLSDRDVDDYSLDAHVLDLEAVVNHLGLESFELFGPLHSGPAAIAYAARQCGVCYVCC</sequence>
<dbReference type="SUPFAM" id="SSF53474">
    <property type="entry name" value="alpha/beta-Hydrolases"/>
    <property type="match status" value="1"/>
</dbReference>
<dbReference type="InterPro" id="IPR029058">
    <property type="entry name" value="AB_hydrolase_fold"/>
</dbReference>
<proteinExistence type="predicted"/>
<feature type="non-terminal residue" evidence="1">
    <location>
        <position position="1"/>
    </location>
</feature>
<evidence type="ECO:0008006" key="2">
    <source>
        <dbReference type="Google" id="ProtNLM"/>
    </source>
</evidence>
<dbReference type="AlphaFoldDB" id="A0A0F8ZPS5"/>
<gene>
    <name evidence="1" type="ORF">LCGC14_3009840</name>
</gene>
<name>A0A0F8ZPS5_9ZZZZ</name>
<dbReference type="EMBL" id="LAZR01062269">
    <property type="protein sequence ID" value="KKK61886.1"/>
    <property type="molecule type" value="Genomic_DNA"/>
</dbReference>
<protein>
    <recommendedName>
        <fullName evidence="2">AB hydrolase-1 domain-containing protein</fullName>
    </recommendedName>
</protein>
<dbReference type="Gene3D" id="3.40.50.1820">
    <property type="entry name" value="alpha/beta hydrolase"/>
    <property type="match status" value="1"/>
</dbReference>
<evidence type="ECO:0000313" key="1">
    <source>
        <dbReference type="EMBL" id="KKK61886.1"/>
    </source>
</evidence>
<organism evidence="1">
    <name type="scientific">marine sediment metagenome</name>
    <dbReference type="NCBI Taxonomy" id="412755"/>
    <lineage>
        <taxon>unclassified sequences</taxon>
        <taxon>metagenomes</taxon>
        <taxon>ecological metagenomes</taxon>
    </lineage>
</organism>
<accession>A0A0F8ZPS5</accession>